<keyword evidence="5 8" id="KW-1133">Transmembrane helix</keyword>
<dbReference type="Proteomes" id="UP000272400">
    <property type="component" value="Unassembled WGS sequence"/>
</dbReference>
<reference evidence="9 10" key="1">
    <citation type="submission" date="2018-11" db="EMBL/GenBank/DDBJ databases">
        <title>Sequencing the genomes of 1000 actinobacteria strains.</title>
        <authorList>
            <person name="Klenk H.-P."/>
        </authorList>
    </citation>
    <scope>NUCLEOTIDE SEQUENCE [LARGE SCALE GENOMIC DNA]</scope>
    <source>
        <strain evidence="9 10">DSM 44254</strain>
    </source>
</reference>
<feature type="transmembrane region" description="Helical" evidence="8">
    <location>
        <begin position="357"/>
        <end position="374"/>
    </location>
</feature>
<keyword evidence="2" id="KW-1003">Cell membrane</keyword>
<comment type="caution">
    <text evidence="9">The sequence shown here is derived from an EMBL/GenBank/DDBJ whole genome shotgun (WGS) entry which is preliminary data.</text>
</comment>
<organism evidence="9 10">
    <name type="scientific">Actinocorallia herbida</name>
    <dbReference type="NCBI Taxonomy" id="58109"/>
    <lineage>
        <taxon>Bacteria</taxon>
        <taxon>Bacillati</taxon>
        <taxon>Actinomycetota</taxon>
        <taxon>Actinomycetes</taxon>
        <taxon>Streptosporangiales</taxon>
        <taxon>Thermomonosporaceae</taxon>
        <taxon>Actinocorallia</taxon>
    </lineage>
</organism>
<dbReference type="GO" id="GO:0005886">
    <property type="term" value="C:plasma membrane"/>
    <property type="evidence" value="ECO:0007669"/>
    <property type="project" value="UniProtKB-SubCell"/>
</dbReference>
<keyword evidence="6 8" id="KW-0472">Membrane</keyword>
<keyword evidence="4 8" id="KW-0812">Transmembrane</keyword>
<evidence type="ECO:0000256" key="3">
    <source>
        <dbReference type="ARBA" id="ARBA00022679"/>
    </source>
</evidence>
<evidence type="ECO:0000256" key="1">
    <source>
        <dbReference type="ARBA" id="ARBA00004651"/>
    </source>
</evidence>
<protein>
    <submittedName>
        <fullName evidence="9">Uncharacterized protein DUF2029</fullName>
    </submittedName>
</protein>
<evidence type="ECO:0000256" key="5">
    <source>
        <dbReference type="ARBA" id="ARBA00022989"/>
    </source>
</evidence>
<evidence type="ECO:0000256" key="2">
    <source>
        <dbReference type="ARBA" id="ARBA00022475"/>
    </source>
</evidence>
<comment type="similarity">
    <text evidence="7">Belongs to the glycosyltransferase 87 family.</text>
</comment>
<feature type="transmembrane region" description="Helical" evidence="8">
    <location>
        <begin position="434"/>
        <end position="455"/>
    </location>
</feature>
<dbReference type="AlphaFoldDB" id="A0A3N1D2K5"/>
<evidence type="ECO:0000313" key="10">
    <source>
        <dbReference type="Proteomes" id="UP000272400"/>
    </source>
</evidence>
<dbReference type="EMBL" id="RJKE01000001">
    <property type="protein sequence ID" value="ROO87720.1"/>
    <property type="molecule type" value="Genomic_DNA"/>
</dbReference>
<feature type="transmembrane region" description="Helical" evidence="8">
    <location>
        <begin position="300"/>
        <end position="319"/>
    </location>
</feature>
<feature type="transmembrane region" description="Helical" evidence="8">
    <location>
        <begin position="386"/>
        <end position="414"/>
    </location>
</feature>
<sequence length="473" mass="49370">MIVDPGPGRWQAGRVSAPDRRAVAVVPVLVAALVLALARTVTGGGTLGHSGPLDLWYPVDLVLFGCSVAALRRVRPGLVTAAVLVGCLAVLATGLLRPPRTSDDAYRYLWDGRVQVAGLSPYAHPPDDPRLAALRARAPELFPPGPACEGWDLRRARPGFCSHVNRPSVPTIYPPVAQGYFVVLYGLGGRFGVRAAQLGGAVSALVLCVLLLRLLPPDRRWQAALWGWFPGVALWAVNDAHVDVLGALLAVAGLAATARGRRAAGGALLGAAIATKILPALAVPGAMSGVLARRPRPGDLVVPGTAAAVCALVYLPYALMSGKGVLGYLGGYLAEEGYDSEASARFALIRLVVPDRFAAGAAVVVVAAAVLYVLRSGDDRRPWRGALLVSGVALLALTPSYPWYGLLIVALVVLDGRWEWLAVPVAAQISYLHSGWPHGVVFGTAAVVVAAGQAVRTGRRRSIAHGSTSAPLR</sequence>
<accession>A0A3N1D2K5</accession>
<evidence type="ECO:0000256" key="6">
    <source>
        <dbReference type="ARBA" id="ARBA00023136"/>
    </source>
</evidence>
<feature type="transmembrane region" description="Helical" evidence="8">
    <location>
        <begin position="21"/>
        <end position="41"/>
    </location>
</feature>
<comment type="subcellular location">
    <subcellularLocation>
        <location evidence="1">Cell membrane</location>
        <topology evidence="1">Multi-pass membrane protein</topology>
    </subcellularLocation>
</comment>
<feature type="transmembrane region" description="Helical" evidence="8">
    <location>
        <begin position="195"/>
        <end position="215"/>
    </location>
</feature>
<feature type="transmembrane region" description="Helical" evidence="8">
    <location>
        <begin position="227"/>
        <end position="255"/>
    </location>
</feature>
<feature type="transmembrane region" description="Helical" evidence="8">
    <location>
        <begin position="53"/>
        <end position="71"/>
    </location>
</feature>
<gene>
    <name evidence="9" type="ORF">EDD29_5351</name>
</gene>
<keyword evidence="3" id="KW-0808">Transferase</keyword>
<dbReference type="InterPro" id="IPR018584">
    <property type="entry name" value="GT87"/>
</dbReference>
<evidence type="ECO:0000313" key="9">
    <source>
        <dbReference type="EMBL" id="ROO87720.1"/>
    </source>
</evidence>
<dbReference type="Pfam" id="PF09594">
    <property type="entry name" value="GT87"/>
    <property type="match status" value="1"/>
</dbReference>
<name>A0A3N1D2K5_9ACTN</name>
<dbReference type="GO" id="GO:0016758">
    <property type="term" value="F:hexosyltransferase activity"/>
    <property type="evidence" value="ECO:0007669"/>
    <property type="project" value="InterPro"/>
</dbReference>
<evidence type="ECO:0000256" key="4">
    <source>
        <dbReference type="ARBA" id="ARBA00022692"/>
    </source>
</evidence>
<evidence type="ECO:0000256" key="7">
    <source>
        <dbReference type="ARBA" id="ARBA00024033"/>
    </source>
</evidence>
<dbReference type="OrthoDB" id="3362857at2"/>
<feature type="transmembrane region" description="Helical" evidence="8">
    <location>
        <begin position="78"/>
        <end position="96"/>
    </location>
</feature>
<evidence type="ECO:0000256" key="8">
    <source>
        <dbReference type="SAM" id="Phobius"/>
    </source>
</evidence>
<proteinExistence type="inferred from homology"/>
<keyword evidence="10" id="KW-1185">Reference proteome</keyword>